<keyword evidence="3 6" id="KW-0812">Transmembrane</keyword>
<feature type="transmembrane region" description="Helical" evidence="6">
    <location>
        <begin position="129"/>
        <end position="151"/>
    </location>
</feature>
<evidence type="ECO:0000256" key="5">
    <source>
        <dbReference type="ARBA" id="ARBA00023136"/>
    </source>
</evidence>
<sequence length="327" mass="34754">MKGESRTNTEFKSIIDMLSRSESLRPIIPLLALSIIASLIVPEKFWSVSNAKIVLLQVTPLAAIATGEMLIILTGGIDLTPGSALGFTAMVSALTYISTNNFYLSLIVAVLSGLVIGVLNGLLVTKFKIFSFVATLAGLAIWRALTLFISGGKLIYGLQPYEVFALSIGNLIPLGFILIILVEMVVYLLLKKTVFGRYLYAIGSNEEAVRLSGVKADLVKIIAFTLAGLMYGLGGILTIGMAGLAVDPWTGTGFELNAIASCVMGGIMLTGGVGSPVGAFLGSLLLTLLNNILILMGYTEFYIRQMITATILILAAMALSRGLKYVK</sequence>
<reference evidence="7" key="1">
    <citation type="journal article" date="2020" name="mSystems">
        <title>Genome- and Community-Level Interaction Insights into Carbon Utilization and Element Cycling Functions of Hydrothermarchaeota in Hydrothermal Sediment.</title>
        <authorList>
            <person name="Zhou Z."/>
            <person name="Liu Y."/>
            <person name="Xu W."/>
            <person name="Pan J."/>
            <person name="Luo Z.H."/>
            <person name="Li M."/>
        </authorList>
    </citation>
    <scope>NUCLEOTIDE SEQUENCE [LARGE SCALE GENOMIC DNA]</scope>
    <source>
        <strain evidence="7">SpSt-116</strain>
    </source>
</reference>
<feature type="transmembrane region" description="Helical" evidence="6">
    <location>
        <begin position="163"/>
        <end position="190"/>
    </location>
</feature>
<feature type="transmembrane region" description="Helical" evidence="6">
    <location>
        <begin position="301"/>
        <end position="319"/>
    </location>
</feature>
<comment type="subcellular location">
    <subcellularLocation>
        <location evidence="1">Cell membrane</location>
        <topology evidence="1">Multi-pass membrane protein</topology>
    </subcellularLocation>
</comment>
<evidence type="ECO:0000256" key="2">
    <source>
        <dbReference type="ARBA" id="ARBA00022475"/>
    </source>
</evidence>
<evidence type="ECO:0000256" key="1">
    <source>
        <dbReference type="ARBA" id="ARBA00004651"/>
    </source>
</evidence>
<evidence type="ECO:0000256" key="6">
    <source>
        <dbReference type="SAM" id="Phobius"/>
    </source>
</evidence>
<dbReference type="Pfam" id="PF02653">
    <property type="entry name" value="BPD_transp_2"/>
    <property type="match status" value="1"/>
</dbReference>
<evidence type="ECO:0000256" key="3">
    <source>
        <dbReference type="ARBA" id="ARBA00022692"/>
    </source>
</evidence>
<dbReference type="EMBL" id="DSAY01000008">
    <property type="protein sequence ID" value="HDP14253.1"/>
    <property type="molecule type" value="Genomic_DNA"/>
</dbReference>
<feature type="transmembrane region" description="Helical" evidence="6">
    <location>
        <begin position="102"/>
        <end position="123"/>
    </location>
</feature>
<feature type="transmembrane region" description="Helical" evidence="6">
    <location>
        <begin position="221"/>
        <end position="246"/>
    </location>
</feature>
<gene>
    <name evidence="7" type="ORF">ENN26_00555</name>
</gene>
<comment type="caution">
    <text evidence="7">The sequence shown here is derived from an EMBL/GenBank/DDBJ whole genome shotgun (WGS) entry which is preliminary data.</text>
</comment>
<evidence type="ECO:0000313" key="7">
    <source>
        <dbReference type="EMBL" id="HDP14253.1"/>
    </source>
</evidence>
<keyword evidence="4 6" id="KW-1133">Transmembrane helix</keyword>
<dbReference type="CDD" id="cd06579">
    <property type="entry name" value="TM_PBP1_transp_AraH_like"/>
    <property type="match status" value="1"/>
</dbReference>
<dbReference type="InterPro" id="IPR001851">
    <property type="entry name" value="ABC_transp_permease"/>
</dbReference>
<dbReference type="AlphaFoldDB" id="A0A7C1GQL0"/>
<dbReference type="GO" id="GO:0022857">
    <property type="term" value="F:transmembrane transporter activity"/>
    <property type="evidence" value="ECO:0007669"/>
    <property type="project" value="InterPro"/>
</dbReference>
<evidence type="ECO:0000256" key="4">
    <source>
        <dbReference type="ARBA" id="ARBA00022989"/>
    </source>
</evidence>
<keyword evidence="2" id="KW-1003">Cell membrane</keyword>
<protein>
    <submittedName>
        <fullName evidence="7">ABC transporter permease</fullName>
    </submittedName>
</protein>
<organism evidence="7">
    <name type="scientific">Thermofilum adornatum</name>
    <dbReference type="NCBI Taxonomy" id="1365176"/>
    <lineage>
        <taxon>Archaea</taxon>
        <taxon>Thermoproteota</taxon>
        <taxon>Thermoprotei</taxon>
        <taxon>Thermofilales</taxon>
        <taxon>Thermofilaceae</taxon>
        <taxon>Thermofilum</taxon>
    </lineage>
</organism>
<feature type="transmembrane region" description="Helical" evidence="6">
    <location>
        <begin position="23"/>
        <end position="41"/>
    </location>
</feature>
<feature type="transmembrane region" description="Helical" evidence="6">
    <location>
        <begin position="258"/>
        <end position="281"/>
    </location>
</feature>
<dbReference type="GO" id="GO:0005886">
    <property type="term" value="C:plasma membrane"/>
    <property type="evidence" value="ECO:0007669"/>
    <property type="project" value="UniProtKB-SubCell"/>
</dbReference>
<feature type="transmembrane region" description="Helical" evidence="6">
    <location>
        <begin position="53"/>
        <end position="73"/>
    </location>
</feature>
<accession>A0A7C1GQL0</accession>
<dbReference type="PANTHER" id="PTHR32196">
    <property type="entry name" value="ABC TRANSPORTER PERMEASE PROTEIN YPHD-RELATED-RELATED"/>
    <property type="match status" value="1"/>
</dbReference>
<name>A0A7C1GQL0_9CREN</name>
<dbReference type="PANTHER" id="PTHR32196:SF72">
    <property type="entry name" value="RIBOSE IMPORT PERMEASE PROTEIN RBSC"/>
    <property type="match status" value="1"/>
</dbReference>
<keyword evidence="5 6" id="KW-0472">Membrane</keyword>
<proteinExistence type="predicted"/>